<dbReference type="Gene3D" id="2.40.50.140">
    <property type="entry name" value="Nucleic acid-binding proteins"/>
    <property type="match status" value="1"/>
</dbReference>
<evidence type="ECO:0000313" key="1">
    <source>
        <dbReference type="EMBL" id="GJQ10604.1"/>
    </source>
</evidence>
<gene>
    <name evidence="1" type="ORF">GpartN1_g2395.t1</name>
</gene>
<name>A0A9C7PUD5_9RHOD</name>
<comment type="caution">
    <text evidence="1">The sequence shown here is derived from an EMBL/GenBank/DDBJ whole genome shotgun (WGS) entry which is preliminary data.</text>
</comment>
<reference evidence="1" key="2">
    <citation type="submission" date="2022-01" db="EMBL/GenBank/DDBJ databases">
        <authorList>
            <person name="Hirooka S."/>
            <person name="Miyagishima S.Y."/>
        </authorList>
    </citation>
    <scope>NUCLEOTIDE SEQUENCE</scope>
    <source>
        <strain evidence="1">NBRC 102759</strain>
    </source>
</reference>
<dbReference type="Proteomes" id="UP001061958">
    <property type="component" value="Unassembled WGS sequence"/>
</dbReference>
<sequence length="292" mass="33647">MSGRVYTFDTTYPRSDSCASQWYLSRKQREDLCKTCELFGVIVSLESVWDVQEFILDDSLQLTTFKCPKRDSRGMETVLQLGDTLQVVGYSKCSNLAFLNAVKIIVHTDPNAECKYWLQQIQRYKAENSKSKVASSWVCEERKTHNSKASAVLSFSAQVSTAAIACWKSWKKHFNQGGKVSLSTLWEVVDRENPVSMGGFYSRNRNQILQLLIHLGYLIPLQEEPETYVLLTDDILDKQVMHIFNQNITSGAVSLREVAYRLEQHFHVDEIRLERIEESILRLAYQEKVEQV</sequence>
<keyword evidence="2" id="KW-1185">Reference proteome</keyword>
<protein>
    <submittedName>
        <fullName evidence="1">Uncharacterized protein</fullName>
    </submittedName>
</protein>
<accession>A0A9C7PUD5</accession>
<evidence type="ECO:0000313" key="2">
    <source>
        <dbReference type="Proteomes" id="UP001061958"/>
    </source>
</evidence>
<dbReference type="EMBL" id="BQMJ01000017">
    <property type="protein sequence ID" value="GJQ10604.1"/>
    <property type="molecule type" value="Genomic_DNA"/>
</dbReference>
<proteinExistence type="predicted"/>
<organism evidence="1 2">
    <name type="scientific">Galdieria partita</name>
    <dbReference type="NCBI Taxonomy" id="83374"/>
    <lineage>
        <taxon>Eukaryota</taxon>
        <taxon>Rhodophyta</taxon>
        <taxon>Bangiophyceae</taxon>
        <taxon>Galdieriales</taxon>
        <taxon>Galdieriaceae</taxon>
        <taxon>Galdieria</taxon>
    </lineage>
</organism>
<dbReference type="OrthoDB" id="10347641at2759"/>
<dbReference type="AlphaFoldDB" id="A0A9C7PUD5"/>
<reference evidence="1" key="1">
    <citation type="journal article" date="2022" name="Proc. Natl. Acad. Sci. U.S.A.">
        <title>Life cycle and functional genomics of the unicellular red alga Galdieria for elucidating algal and plant evolution and industrial use.</title>
        <authorList>
            <person name="Hirooka S."/>
            <person name="Itabashi T."/>
            <person name="Ichinose T.M."/>
            <person name="Onuma R."/>
            <person name="Fujiwara T."/>
            <person name="Yamashita S."/>
            <person name="Jong L.W."/>
            <person name="Tomita R."/>
            <person name="Iwane A.H."/>
            <person name="Miyagishima S.Y."/>
        </authorList>
    </citation>
    <scope>NUCLEOTIDE SEQUENCE</scope>
    <source>
        <strain evidence="1">NBRC 102759</strain>
    </source>
</reference>
<dbReference type="InterPro" id="IPR012340">
    <property type="entry name" value="NA-bd_OB-fold"/>
</dbReference>